<dbReference type="RefSeq" id="WP_012173386.1">
    <property type="nucleotide sequence ID" value="NC_009939.1"/>
</dbReference>
<geneLocation type="plasmid" evidence="2 3">
    <name>pDGEO02</name>
</geneLocation>
<dbReference type="HOGENOM" id="CLU_917420_0_0_0"/>
<keyword evidence="2" id="KW-0614">Plasmid</keyword>
<feature type="signal peptide" evidence="1">
    <location>
        <begin position="1"/>
        <end position="17"/>
    </location>
</feature>
<keyword evidence="3" id="KW-1185">Reference proteome</keyword>
<evidence type="ECO:0000313" key="3">
    <source>
        <dbReference type="Proteomes" id="UP000002431"/>
    </source>
</evidence>
<dbReference type="KEGG" id="dge:Dgeo_2953"/>
<name>A8ZR87_DEIGD</name>
<dbReference type="EMBL" id="CP000856">
    <property type="protein sequence ID" value="ABW34996.1"/>
    <property type="molecule type" value="Genomic_DNA"/>
</dbReference>
<gene>
    <name evidence="2" type="ORF">Dgeo_2953</name>
</gene>
<accession>A8ZR87</accession>
<reference evidence="2" key="1">
    <citation type="submission" date="2007-10" db="EMBL/GenBank/DDBJ databases">
        <title>Complete sequence of Plasmid2 pDGEO02 of Deinococcus geothermalis DSM 11300.</title>
        <authorList>
            <consortium name="US DOE Joint Genome Institute"/>
            <person name="Copeland A."/>
            <person name="Lucas S."/>
            <person name="Lapidus A."/>
            <person name="Barry K."/>
            <person name="Detter J.C."/>
            <person name="Glavina del Rio T."/>
            <person name="Hammon N."/>
            <person name="Israni S."/>
            <person name="Dalin E."/>
            <person name="Tice H."/>
            <person name="Pitluck S."/>
            <person name="Brettin T."/>
            <person name="Bruce D."/>
            <person name="Han C."/>
            <person name="Tapia R."/>
            <person name="Saunders E."/>
            <person name="Gilna P."/>
            <person name="Schmutz J."/>
            <person name="Larimer F."/>
            <person name="Land M."/>
            <person name="Hauser L."/>
            <person name="Kyrpides N."/>
            <person name="Kim E."/>
            <person name="Daly M.J."/>
            <person name="Fredrickson J.K."/>
            <person name="Makarova K.S."/>
            <person name="Gaidamakova E.K."/>
            <person name="Zhai M."/>
            <person name="Richardson P."/>
        </authorList>
    </citation>
    <scope>NUCLEOTIDE SEQUENCE [LARGE SCALE GENOMIC DNA]</scope>
    <source>
        <strain evidence="2">DSM 11300</strain>
        <plasmid evidence="2">pDGEO02</plasmid>
    </source>
</reference>
<feature type="chain" id="PRO_5002731705" evidence="1">
    <location>
        <begin position="18"/>
        <end position="303"/>
    </location>
</feature>
<keyword evidence="1" id="KW-0732">Signal</keyword>
<organism evidence="2 3">
    <name type="scientific">Deinococcus geothermalis (strain DSM 11300 / CIP 105573 / AG-3a)</name>
    <dbReference type="NCBI Taxonomy" id="319795"/>
    <lineage>
        <taxon>Bacteria</taxon>
        <taxon>Thermotogati</taxon>
        <taxon>Deinococcota</taxon>
        <taxon>Deinococci</taxon>
        <taxon>Deinococcales</taxon>
        <taxon>Deinococcaceae</taxon>
        <taxon>Deinococcus</taxon>
    </lineage>
</organism>
<dbReference type="Proteomes" id="UP000002431">
    <property type="component" value="Plasmid pDGEO02"/>
</dbReference>
<proteinExistence type="predicted"/>
<evidence type="ECO:0000313" key="2">
    <source>
        <dbReference type="EMBL" id="ABW34996.1"/>
    </source>
</evidence>
<dbReference type="AlphaFoldDB" id="A8ZR87"/>
<evidence type="ECO:0000256" key="1">
    <source>
        <dbReference type="SAM" id="SignalP"/>
    </source>
</evidence>
<protein>
    <submittedName>
        <fullName evidence="2">Uncharacterized protein</fullName>
    </submittedName>
</protein>
<sequence length="303" mass="31979">MKKLILLAVLTQSIALAQVTAPAGSNPYLGANITRVYSVDDLMTRPGLLTLGKGDMFMLDFPADVTAVVTPQAATMDIPEPLGNVVVMTAKVSSGKAQVFVQLENGKYATFMVTFTPGGNGMKRIKVTDEPRTDFAQPIPAPVPPVTAMPSFTAPATGTPIFTPSTASQPAPAEPESRQQIQNVLAPVTSLPAAVQTITRAQPDWLKLSTHLGSESRGDVLTVSVTNGGARPLMFSGKDVVVTVDGRQVLVTVAGEVRVQPGETQKVDLALEGRVTPGAVMTLDWLAFDAGANAYYRVATRTF</sequence>